<protein>
    <recommendedName>
        <fullName evidence="6">Hydrogenase nickel incorporation protein HypA</fullName>
    </recommendedName>
</protein>
<keyword evidence="3" id="KW-0862">Zinc</keyword>
<evidence type="ECO:0000313" key="5">
    <source>
        <dbReference type="Proteomes" id="UP000287243"/>
    </source>
</evidence>
<organism evidence="4 5">
    <name type="scientific">Velamenicoccus archaeovorus</name>
    <dbReference type="NCBI Taxonomy" id="1930593"/>
    <lineage>
        <taxon>Bacteria</taxon>
        <taxon>Pseudomonadati</taxon>
        <taxon>Candidatus Omnitrophota</taxon>
        <taxon>Candidatus Velamenicoccus</taxon>
    </lineage>
</organism>
<dbReference type="EMBL" id="CP019384">
    <property type="protein sequence ID" value="QAT17627.1"/>
    <property type="molecule type" value="Genomic_DNA"/>
</dbReference>
<evidence type="ECO:0000256" key="1">
    <source>
        <dbReference type="ARBA" id="ARBA00022596"/>
    </source>
</evidence>
<dbReference type="KEGG" id="vai:BU251_07810"/>
<evidence type="ECO:0008006" key="6">
    <source>
        <dbReference type="Google" id="ProtNLM"/>
    </source>
</evidence>
<dbReference type="GO" id="GO:0016151">
    <property type="term" value="F:nickel cation binding"/>
    <property type="evidence" value="ECO:0007669"/>
    <property type="project" value="InterPro"/>
</dbReference>
<dbReference type="Pfam" id="PF01155">
    <property type="entry name" value="HypA"/>
    <property type="match status" value="1"/>
</dbReference>
<evidence type="ECO:0000256" key="3">
    <source>
        <dbReference type="ARBA" id="ARBA00022833"/>
    </source>
</evidence>
<evidence type="ECO:0000256" key="2">
    <source>
        <dbReference type="ARBA" id="ARBA00022723"/>
    </source>
</evidence>
<dbReference type="InterPro" id="IPR000688">
    <property type="entry name" value="HypA/HybF"/>
</dbReference>
<keyword evidence="5" id="KW-1185">Reference proteome</keyword>
<dbReference type="OrthoDB" id="288014at2"/>
<dbReference type="RefSeq" id="WP_128700557.1">
    <property type="nucleotide sequence ID" value="NZ_CP019384.1"/>
</dbReference>
<proteinExistence type="predicted"/>
<evidence type="ECO:0000313" key="4">
    <source>
        <dbReference type="EMBL" id="QAT17627.1"/>
    </source>
</evidence>
<dbReference type="GO" id="GO:0051604">
    <property type="term" value="P:protein maturation"/>
    <property type="evidence" value="ECO:0007669"/>
    <property type="project" value="InterPro"/>
</dbReference>
<accession>A0A410P615</accession>
<keyword evidence="2" id="KW-0479">Metal-binding</keyword>
<gene>
    <name evidence="4" type="ORF">BU251_07810</name>
</gene>
<reference evidence="4 5" key="1">
    <citation type="submission" date="2017-01" db="EMBL/GenBank/DDBJ databases">
        <title>First insights into the biology of 'candidatus Vampirococcus archaeovorus'.</title>
        <authorList>
            <person name="Kizina J."/>
            <person name="Jordan S."/>
            <person name="Stueber K."/>
            <person name="Reinhardt R."/>
            <person name="Harder J."/>
        </authorList>
    </citation>
    <scope>NUCLEOTIDE SEQUENCE [LARGE SCALE GENOMIC DNA]</scope>
    <source>
        <strain evidence="4 5">LiM</strain>
    </source>
</reference>
<dbReference type="Proteomes" id="UP000287243">
    <property type="component" value="Chromosome"/>
</dbReference>
<keyword evidence="1" id="KW-0533">Nickel</keyword>
<name>A0A410P615_VELA1</name>
<dbReference type="AlphaFoldDB" id="A0A410P615"/>
<sequence>MHETGLIKNMLEAVRRVQEDHAGRRIEAITVEMSAFGGWDEGHFREHFQEAVGGTPWQDVRLEIKKVMTGPEARLVSVTFKDKN</sequence>
<dbReference type="Gene3D" id="3.30.2320.50">
    <property type="match status" value="1"/>
</dbReference>